<organism evidence="1 2">
    <name type="scientific">Rhododendron griersonianum</name>
    <dbReference type="NCBI Taxonomy" id="479676"/>
    <lineage>
        <taxon>Eukaryota</taxon>
        <taxon>Viridiplantae</taxon>
        <taxon>Streptophyta</taxon>
        <taxon>Embryophyta</taxon>
        <taxon>Tracheophyta</taxon>
        <taxon>Spermatophyta</taxon>
        <taxon>Magnoliopsida</taxon>
        <taxon>eudicotyledons</taxon>
        <taxon>Gunneridae</taxon>
        <taxon>Pentapetalae</taxon>
        <taxon>asterids</taxon>
        <taxon>Ericales</taxon>
        <taxon>Ericaceae</taxon>
        <taxon>Ericoideae</taxon>
        <taxon>Rhodoreae</taxon>
        <taxon>Rhododendron</taxon>
    </lineage>
</organism>
<gene>
    <name evidence="1" type="ORF">RHGRI_002889</name>
</gene>
<dbReference type="EMBL" id="JACTNZ010000001">
    <property type="protein sequence ID" value="KAG5567490.1"/>
    <property type="molecule type" value="Genomic_DNA"/>
</dbReference>
<comment type="caution">
    <text evidence="1">The sequence shown here is derived from an EMBL/GenBank/DDBJ whole genome shotgun (WGS) entry which is preliminary data.</text>
</comment>
<keyword evidence="2" id="KW-1185">Reference proteome</keyword>
<reference evidence="1" key="1">
    <citation type="submission" date="2020-08" db="EMBL/GenBank/DDBJ databases">
        <title>Plant Genome Project.</title>
        <authorList>
            <person name="Zhang R.-G."/>
        </authorList>
    </citation>
    <scope>NUCLEOTIDE SEQUENCE</scope>
    <source>
        <strain evidence="1">WSP0</strain>
        <tissue evidence="1">Leaf</tissue>
    </source>
</reference>
<dbReference type="Proteomes" id="UP000823749">
    <property type="component" value="Chromosome 1"/>
</dbReference>
<dbReference type="PANTHER" id="PTHR32212:SF234">
    <property type="entry name" value="F-BOX_LRR-REPEAT PROTEIN 13-LIKE"/>
    <property type="match status" value="1"/>
</dbReference>
<accession>A0AAV6LQR4</accession>
<evidence type="ECO:0000313" key="2">
    <source>
        <dbReference type="Proteomes" id="UP000823749"/>
    </source>
</evidence>
<name>A0AAV6LQR4_9ERIC</name>
<evidence type="ECO:0000313" key="1">
    <source>
        <dbReference type="EMBL" id="KAG5567490.1"/>
    </source>
</evidence>
<protein>
    <recommendedName>
        <fullName evidence="3">F-box domain-containing protein</fullName>
    </recommendedName>
</protein>
<dbReference type="InterPro" id="IPR036047">
    <property type="entry name" value="F-box-like_dom_sf"/>
</dbReference>
<evidence type="ECO:0008006" key="3">
    <source>
        <dbReference type="Google" id="ProtNLM"/>
    </source>
</evidence>
<dbReference type="AlphaFoldDB" id="A0AAV6LQR4"/>
<sequence length="152" mass="17573">MKGTICKRRREVVGDGDDIINTLPDRIFHQILSSIENTRYATCVLSKRWRYIWTTLQNLHFECIRQLTLADYDSNGYVLLRDPLDDNVIPIVEELQRRLPPVNAVCEGQVEDEENHGAKDDVESGEQEFLFEFQALEVALEGICSFLDARTR</sequence>
<dbReference type="PANTHER" id="PTHR32212">
    <property type="entry name" value="CYCLIN-LIKE F-BOX"/>
    <property type="match status" value="1"/>
</dbReference>
<proteinExistence type="predicted"/>
<dbReference type="SUPFAM" id="SSF81383">
    <property type="entry name" value="F-box domain"/>
    <property type="match status" value="1"/>
</dbReference>